<sequence length="264" mass="29736">MNKGSFKYVWLLNMLEADRENDITIFTLFKSLTLPSAILPSLMPENINMISGTFQSHCGPLVVAFDTEQFENESFKREYQLGLELHQEDCMQQESLYFCSHVWFHGDNMLKLSLKVPWFKKSSGERKEDVHKIESIGTIVARSVEIGVAISSSPQNVTDEVNPGEKHYKFIPEAMLGENVGFKMKNVSVKDIRCGSVCSDYKSHPAKEACRFRVHVIIMNCPRQAAAGSTRSGDADIVDLFPKLPLCAELFTDYALLGTLPFVI</sequence>
<dbReference type="Gene3D" id="2.40.30.10">
    <property type="entry name" value="Translation factors"/>
    <property type="match status" value="1"/>
</dbReference>
<dbReference type="AlphaFoldDB" id="A0A0K0CYR7"/>
<evidence type="ECO:0000256" key="2">
    <source>
        <dbReference type="ARBA" id="ARBA00023134"/>
    </source>
</evidence>
<evidence type="ECO:0000313" key="3">
    <source>
        <dbReference type="Proteomes" id="UP000035642"/>
    </source>
</evidence>
<name>A0A0K0CYR7_ANGCA</name>
<dbReference type="InterPro" id="IPR050100">
    <property type="entry name" value="TRAFAC_GTPase_members"/>
</dbReference>
<reference evidence="3" key="1">
    <citation type="submission" date="2012-09" db="EMBL/GenBank/DDBJ databases">
        <authorList>
            <person name="Martin A.A."/>
        </authorList>
    </citation>
    <scope>NUCLEOTIDE SEQUENCE</scope>
</reference>
<keyword evidence="2" id="KW-0342">GTP-binding</keyword>
<dbReference type="SUPFAM" id="SSF50447">
    <property type="entry name" value="Translation proteins"/>
    <property type="match status" value="1"/>
</dbReference>
<organism evidence="3 4">
    <name type="scientific">Angiostrongylus cantonensis</name>
    <name type="common">Rat lungworm</name>
    <dbReference type="NCBI Taxonomy" id="6313"/>
    <lineage>
        <taxon>Eukaryota</taxon>
        <taxon>Metazoa</taxon>
        <taxon>Ecdysozoa</taxon>
        <taxon>Nematoda</taxon>
        <taxon>Chromadorea</taxon>
        <taxon>Rhabditida</taxon>
        <taxon>Rhabditina</taxon>
        <taxon>Rhabditomorpha</taxon>
        <taxon>Strongyloidea</taxon>
        <taxon>Metastrongylidae</taxon>
        <taxon>Angiostrongylus</taxon>
    </lineage>
</organism>
<reference evidence="4" key="2">
    <citation type="submission" date="2017-02" db="UniProtKB">
        <authorList>
            <consortium name="WormBaseParasite"/>
        </authorList>
    </citation>
    <scope>IDENTIFICATION</scope>
</reference>
<evidence type="ECO:0000256" key="1">
    <source>
        <dbReference type="ARBA" id="ARBA00022741"/>
    </source>
</evidence>
<proteinExistence type="predicted"/>
<dbReference type="Proteomes" id="UP000035642">
    <property type="component" value="Unassembled WGS sequence"/>
</dbReference>
<dbReference type="GO" id="GO:0005525">
    <property type="term" value="F:GTP binding"/>
    <property type="evidence" value="ECO:0007669"/>
    <property type="project" value="UniProtKB-KW"/>
</dbReference>
<keyword evidence="3" id="KW-1185">Reference proteome</keyword>
<accession>A0A0K0CYR7</accession>
<keyword evidence="1" id="KW-0547">Nucleotide-binding</keyword>
<evidence type="ECO:0000313" key="4">
    <source>
        <dbReference type="WBParaSite" id="ACAC_0000281501-mRNA-1"/>
    </source>
</evidence>
<dbReference type="WBParaSite" id="ACAC_0000281501-mRNA-1">
    <property type="protein sequence ID" value="ACAC_0000281501-mRNA-1"/>
    <property type="gene ID" value="ACAC_0000281501"/>
</dbReference>
<protein>
    <submittedName>
        <fullName evidence="4">VASt domain-containing protein</fullName>
    </submittedName>
</protein>
<dbReference type="InterPro" id="IPR009000">
    <property type="entry name" value="Transl_B-barrel_sf"/>
</dbReference>
<dbReference type="STRING" id="6313.A0A0K0CYR7"/>
<dbReference type="PANTHER" id="PTHR23115">
    <property type="entry name" value="TRANSLATION FACTOR"/>
    <property type="match status" value="1"/>
</dbReference>